<evidence type="ECO:0000313" key="2">
    <source>
        <dbReference type="WBParaSite" id="ALUE_0002156501-mRNA-1"/>
    </source>
</evidence>
<dbReference type="WBParaSite" id="ALUE_0002156501-mRNA-1">
    <property type="protein sequence ID" value="ALUE_0002156501-mRNA-1"/>
    <property type="gene ID" value="ALUE_0002156501"/>
</dbReference>
<reference evidence="2" key="1">
    <citation type="submission" date="2017-02" db="UniProtKB">
        <authorList>
            <consortium name="WormBaseParasite"/>
        </authorList>
    </citation>
    <scope>IDENTIFICATION</scope>
</reference>
<accession>A0A0M3IS37</accession>
<proteinExistence type="predicted"/>
<evidence type="ECO:0000313" key="1">
    <source>
        <dbReference type="Proteomes" id="UP000036681"/>
    </source>
</evidence>
<dbReference type="Proteomes" id="UP000036681">
    <property type="component" value="Unplaced"/>
</dbReference>
<organism evidence="1 2">
    <name type="scientific">Ascaris lumbricoides</name>
    <name type="common">Giant roundworm</name>
    <dbReference type="NCBI Taxonomy" id="6252"/>
    <lineage>
        <taxon>Eukaryota</taxon>
        <taxon>Metazoa</taxon>
        <taxon>Ecdysozoa</taxon>
        <taxon>Nematoda</taxon>
        <taxon>Chromadorea</taxon>
        <taxon>Rhabditida</taxon>
        <taxon>Spirurina</taxon>
        <taxon>Ascaridomorpha</taxon>
        <taxon>Ascaridoidea</taxon>
        <taxon>Ascarididae</taxon>
        <taxon>Ascaris</taxon>
    </lineage>
</organism>
<sequence>MLTIAVELIFMTSYEFKHGFQTTGPKSLRLFCLEYFRDKSLFANPTTQLLKLAVTEMLEENSGQLCDPHVHEMHHFNEVYMLPSSPVGIPYGQLTSNYVVNDGQQANIHKTAAQVDNTYSAQ</sequence>
<name>A0A0M3IS37_ASCLU</name>
<keyword evidence="1" id="KW-1185">Reference proteome</keyword>
<protein>
    <submittedName>
        <fullName evidence="2">LisH domain-containing protein</fullName>
    </submittedName>
</protein>
<dbReference type="AlphaFoldDB" id="A0A0M3IS37"/>